<dbReference type="PRINTS" id="PR00039">
    <property type="entry name" value="HTHLYSR"/>
</dbReference>
<dbReference type="GO" id="GO:0003677">
    <property type="term" value="F:DNA binding"/>
    <property type="evidence" value="ECO:0007669"/>
    <property type="project" value="UniProtKB-KW"/>
</dbReference>
<evidence type="ECO:0000256" key="6">
    <source>
        <dbReference type="ARBA" id="ARBA00023163"/>
    </source>
</evidence>
<keyword evidence="4" id="KW-0805">Transcription regulation</keyword>
<dbReference type="Proteomes" id="UP000646579">
    <property type="component" value="Unassembled WGS sequence"/>
</dbReference>
<accession>A0A918SC31</accession>
<reference evidence="8" key="1">
    <citation type="journal article" date="2014" name="Int. J. Syst. Evol. Microbiol.">
        <title>Complete genome sequence of Corynebacterium casei LMG S-19264T (=DSM 44701T), isolated from a smear-ripened cheese.</title>
        <authorList>
            <consortium name="US DOE Joint Genome Institute (JGI-PGF)"/>
            <person name="Walter F."/>
            <person name="Albersmeier A."/>
            <person name="Kalinowski J."/>
            <person name="Ruckert C."/>
        </authorList>
    </citation>
    <scope>NUCLEOTIDE SEQUENCE</scope>
    <source>
        <strain evidence="8">KCTC 32437</strain>
    </source>
</reference>
<dbReference type="InterPro" id="IPR037402">
    <property type="entry name" value="YidZ_PBP2"/>
</dbReference>
<dbReference type="PANTHER" id="PTHR30118">
    <property type="entry name" value="HTH-TYPE TRANSCRIPTIONAL REGULATOR LEUO-RELATED"/>
    <property type="match status" value="1"/>
</dbReference>
<dbReference type="Gene3D" id="3.40.190.10">
    <property type="entry name" value="Periplasmic binding protein-like II"/>
    <property type="match status" value="2"/>
</dbReference>
<feature type="domain" description="HTH lysR-type" evidence="7">
    <location>
        <begin position="35"/>
        <end position="92"/>
    </location>
</feature>
<evidence type="ECO:0000259" key="7">
    <source>
        <dbReference type="PROSITE" id="PS50931"/>
    </source>
</evidence>
<proteinExistence type="inferred from homology"/>
<evidence type="ECO:0000256" key="2">
    <source>
        <dbReference type="ARBA" id="ARBA00022458"/>
    </source>
</evidence>
<dbReference type="PANTHER" id="PTHR30118:SF6">
    <property type="entry name" value="HTH-TYPE TRANSCRIPTIONAL REGULATOR LEUO"/>
    <property type="match status" value="1"/>
</dbReference>
<dbReference type="InterPro" id="IPR036388">
    <property type="entry name" value="WH-like_DNA-bd_sf"/>
</dbReference>
<comment type="similarity">
    <text evidence="1">Belongs to the LysR transcriptional regulatory family.</text>
</comment>
<evidence type="ECO:0000256" key="4">
    <source>
        <dbReference type="ARBA" id="ARBA00023015"/>
    </source>
</evidence>
<keyword evidence="2" id="KW-0536">Nodulation</keyword>
<dbReference type="EMBL" id="BMZE01000004">
    <property type="protein sequence ID" value="GHA34903.1"/>
    <property type="molecule type" value="Genomic_DNA"/>
</dbReference>
<evidence type="ECO:0000256" key="3">
    <source>
        <dbReference type="ARBA" id="ARBA00022491"/>
    </source>
</evidence>
<dbReference type="InterPro" id="IPR005119">
    <property type="entry name" value="LysR_subst-bd"/>
</dbReference>
<protein>
    <submittedName>
        <fullName evidence="8">Transcriptional regulator LeuO</fullName>
    </submittedName>
</protein>
<dbReference type="InterPro" id="IPR050389">
    <property type="entry name" value="LysR-type_TF"/>
</dbReference>
<gene>
    <name evidence="8" type="primary">leuO</name>
    <name evidence="8" type="ORF">GCM10007989_33500</name>
</gene>
<evidence type="ECO:0000313" key="8">
    <source>
        <dbReference type="EMBL" id="GHA34903.1"/>
    </source>
</evidence>
<dbReference type="InterPro" id="IPR000847">
    <property type="entry name" value="LysR_HTH_N"/>
</dbReference>
<keyword evidence="6" id="KW-0804">Transcription</keyword>
<organism evidence="8 9">
    <name type="scientific">Devosia pacifica</name>
    <dbReference type="NCBI Taxonomy" id="1335967"/>
    <lineage>
        <taxon>Bacteria</taxon>
        <taxon>Pseudomonadati</taxon>
        <taxon>Pseudomonadota</taxon>
        <taxon>Alphaproteobacteria</taxon>
        <taxon>Hyphomicrobiales</taxon>
        <taxon>Devosiaceae</taxon>
        <taxon>Devosia</taxon>
    </lineage>
</organism>
<reference evidence="8" key="2">
    <citation type="submission" date="2020-09" db="EMBL/GenBank/DDBJ databases">
        <authorList>
            <person name="Sun Q."/>
            <person name="Kim S."/>
        </authorList>
    </citation>
    <scope>NUCLEOTIDE SEQUENCE</scope>
    <source>
        <strain evidence="8">KCTC 32437</strain>
    </source>
</reference>
<dbReference type="SUPFAM" id="SSF46785">
    <property type="entry name" value="Winged helix' DNA-binding domain"/>
    <property type="match status" value="1"/>
</dbReference>
<dbReference type="Gene3D" id="1.10.10.10">
    <property type="entry name" value="Winged helix-like DNA-binding domain superfamily/Winged helix DNA-binding domain"/>
    <property type="match status" value="1"/>
</dbReference>
<dbReference type="InterPro" id="IPR036390">
    <property type="entry name" value="WH_DNA-bd_sf"/>
</dbReference>
<dbReference type="PROSITE" id="PS50931">
    <property type="entry name" value="HTH_LYSR"/>
    <property type="match status" value="1"/>
</dbReference>
<comment type="caution">
    <text evidence="8">The sequence shown here is derived from an EMBL/GenBank/DDBJ whole genome shotgun (WGS) entry which is preliminary data.</text>
</comment>
<dbReference type="Pfam" id="PF00126">
    <property type="entry name" value="HTH_1"/>
    <property type="match status" value="1"/>
</dbReference>
<evidence type="ECO:0000256" key="1">
    <source>
        <dbReference type="ARBA" id="ARBA00009437"/>
    </source>
</evidence>
<keyword evidence="3" id="KW-0678">Repressor</keyword>
<keyword evidence="5" id="KW-0238">DNA-binding</keyword>
<dbReference type="GO" id="GO:0003700">
    <property type="term" value="F:DNA-binding transcription factor activity"/>
    <property type="evidence" value="ECO:0007669"/>
    <property type="project" value="InterPro"/>
</dbReference>
<evidence type="ECO:0000313" key="9">
    <source>
        <dbReference type="Proteomes" id="UP000646579"/>
    </source>
</evidence>
<name>A0A918SC31_9HYPH</name>
<dbReference type="Pfam" id="PF03466">
    <property type="entry name" value="LysR_substrate"/>
    <property type="match status" value="1"/>
</dbReference>
<dbReference type="SUPFAM" id="SSF53850">
    <property type="entry name" value="Periplasmic binding protein-like II"/>
    <property type="match status" value="1"/>
</dbReference>
<dbReference type="CDD" id="cd08417">
    <property type="entry name" value="PBP2_Nitroaromatics_like"/>
    <property type="match status" value="1"/>
</dbReference>
<sequence>MTLFRLNGEWHGVLLTPAAQIASGDTRLAEHFSSLDLNLLEVFEAVYLLRNMTRAAERLRVSQPTVSNAVARLRTSLNDPLFVRQARGIVPTAKADELIGPVQRALADMRSALQPGAAFNPAKSRREFKLMVVDALERIVMPALVRDAAQNDQISFRLVLSAATSIEAALEEGLIDLAVNVPAPTHRDFRWEVLAPLDVVVVARKGHPQIDGAITREQLQTLPHIALDMTPGAMANAHLVNLTSRLERKDAVLVSRVGSILELAATTDLVGFASRLHAQTCPDADRLQIIEPPFPLSTQNFHMTWHKRTSEDGALLWLRERIQIALQSLQPHI</sequence>
<evidence type="ECO:0000256" key="5">
    <source>
        <dbReference type="ARBA" id="ARBA00023125"/>
    </source>
</evidence>
<keyword evidence="9" id="KW-1185">Reference proteome</keyword>
<dbReference type="AlphaFoldDB" id="A0A918SC31"/>